<feature type="domain" description="DUF4209" evidence="3">
    <location>
        <begin position="156"/>
        <end position="236"/>
    </location>
</feature>
<keyword evidence="2" id="KW-1133">Transmembrane helix</keyword>
<dbReference type="AlphaFoldDB" id="A0AAE1CSR1"/>
<organism evidence="4 5">
    <name type="scientific">Elysia crispata</name>
    <name type="common">lettuce slug</name>
    <dbReference type="NCBI Taxonomy" id="231223"/>
    <lineage>
        <taxon>Eukaryota</taxon>
        <taxon>Metazoa</taxon>
        <taxon>Spiralia</taxon>
        <taxon>Lophotrochozoa</taxon>
        <taxon>Mollusca</taxon>
        <taxon>Gastropoda</taxon>
        <taxon>Heterobranchia</taxon>
        <taxon>Euthyneura</taxon>
        <taxon>Panpulmonata</taxon>
        <taxon>Sacoglossa</taxon>
        <taxon>Placobranchoidea</taxon>
        <taxon>Plakobranchidae</taxon>
        <taxon>Elysia</taxon>
    </lineage>
</organism>
<protein>
    <recommendedName>
        <fullName evidence="3">DUF4209 domain-containing protein</fullName>
    </recommendedName>
</protein>
<comment type="caution">
    <text evidence="4">The sequence shown here is derived from an EMBL/GenBank/DDBJ whole genome shotgun (WGS) entry which is preliminary data.</text>
</comment>
<evidence type="ECO:0000256" key="2">
    <source>
        <dbReference type="SAM" id="Phobius"/>
    </source>
</evidence>
<keyword evidence="5" id="KW-1185">Reference proteome</keyword>
<reference evidence="4" key="1">
    <citation type="journal article" date="2023" name="G3 (Bethesda)">
        <title>A reference genome for the long-term kleptoplast-retaining sea slug Elysia crispata morphotype clarki.</title>
        <authorList>
            <person name="Eastman K.E."/>
            <person name="Pendleton A.L."/>
            <person name="Shaikh M.A."/>
            <person name="Suttiyut T."/>
            <person name="Ogas R."/>
            <person name="Tomko P."/>
            <person name="Gavelis G."/>
            <person name="Widhalm J.R."/>
            <person name="Wisecaver J.H."/>
        </authorList>
    </citation>
    <scope>NUCLEOTIDE SEQUENCE</scope>
    <source>
        <strain evidence="4">ECLA1</strain>
    </source>
</reference>
<name>A0AAE1CSR1_9GAST</name>
<evidence type="ECO:0000259" key="3">
    <source>
        <dbReference type="Pfam" id="PF13910"/>
    </source>
</evidence>
<sequence length="724" mass="82073">MQVLDQSSSLSPVLQNLLLKAGISDISYEENTRSAPAFENIKLEEYEFENLKVIRNIHVMDGFISFVGQIEPDTKFDQKSKNQGYYECCVKCLSPIFLQSQETFLAVDKAMFVQKYQNSLLWTKNFELFNKIFEFLAQSDNGYDYLALLSLCAGMERSLGNLFLLKGSEVPAMLKDLLTTSELFEILGCVPIQILQVVIGPPISMNIRNIAWHGFLSEDELPRRYVYFLLLLMASIGKHLEYRGISPKTTLYRDYISLNAIDKIDAHFIELSHQDLSLAEQIICKSWVVNDGNKNFFKTAFYLFWSENYGFCSMLLFPLLEQALRRLFVQVNDCPSRLLTAEASTLFTTFEEILDRNLHNGHQNEIVSSLSEPCMDLLHDLLVYPSGPRARDKLSHGEADYSCVPGSLPKILLIIFAWLGRKEIKEKDLQEKLEKCMNSYSSVFHPIALLQEKTIDLVYESHNLHAQVALSPSLKPWNKTDGLDEFTQDNSPLMKVMAAISKFTTVANVKISDAPVSFKESISSPFSNKGDTANTALRCIKIRTLHRWKRSTGSAALVSTTAKSNEHERESMQPASAHSSASARESEVIGLLMHMVEEAHTSIVQTTEALKLRCKQLSQKELRSRQRDNLKRLLLFAPCAGLLTSYVLYLITWILSNLDCSAELTQGQARALQKQLKSSLQSMENIRTYTASDKNKWSEAGELLLTEITSAHDKCEKYSFFQSS</sequence>
<proteinExistence type="predicted"/>
<gene>
    <name evidence="4" type="ORF">RRG08_002615</name>
</gene>
<dbReference type="PANTHER" id="PTHR31701">
    <property type="entry name" value="ENDOPLASMIC RETICULUM MEMBRANE-ASSOCIATED RNA DEGRADATION PROTEIN"/>
    <property type="match status" value="1"/>
</dbReference>
<keyword evidence="2" id="KW-0812">Transmembrane</keyword>
<dbReference type="Pfam" id="PF13910">
    <property type="entry name" value="DUF4209"/>
    <property type="match status" value="1"/>
</dbReference>
<dbReference type="InterPro" id="IPR039635">
    <property type="entry name" value="ERMARD"/>
</dbReference>
<evidence type="ECO:0000256" key="1">
    <source>
        <dbReference type="SAM" id="MobiDB-lite"/>
    </source>
</evidence>
<evidence type="ECO:0000313" key="5">
    <source>
        <dbReference type="Proteomes" id="UP001283361"/>
    </source>
</evidence>
<dbReference type="PANTHER" id="PTHR31701:SF2">
    <property type="entry name" value="ENDOPLASMIC RETICULUM MEMBRANE-ASSOCIATED RNA DEGRADATION PROTEIN"/>
    <property type="match status" value="1"/>
</dbReference>
<feature type="region of interest" description="Disordered" evidence="1">
    <location>
        <begin position="556"/>
        <end position="582"/>
    </location>
</feature>
<evidence type="ECO:0000313" key="4">
    <source>
        <dbReference type="EMBL" id="KAK3733011.1"/>
    </source>
</evidence>
<accession>A0AAE1CSR1</accession>
<feature type="transmembrane region" description="Helical" evidence="2">
    <location>
        <begin position="633"/>
        <end position="655"/>
    </location>
</feature>
<dbReference type="InterPro" id="IPR025209">
    <property type="entry name" value="DUF4209"/>
</dbReference>
<dbReference type="EMBL" id="JAWDGP010006922">
    <property type="protein sequence ID" value="KAK3733011.1"/>
    <property type="molecule type" value="Genomic_DNA"/>
</dbReference>
<dbReference type="Proteomes" id="UP001283361">
    <property type="component" value="Unassembled WGS sequence"/>
</dbReference>
<keyword evidence="2" id="KW-0472">Membrane</keyword>